<sequence length="147" mass="16758">MSTAVFSEDITERRPSTPKWLAEREELDAIAEAKSQPREQTLQQIGELYPALRRAYGTVERLKDLLAMPGFAMIPKEWVNEDSGHRYGFNLDFNGAETPESMFAALLQELMRFSANTPHHLVLMLHHVEHSGEFYLYYKAIATNTGA</sequence>
<name>A0A3T1CWR9_9VIRU</name>
<organism evidence="2 3">
    <name type="scientific">Acanthamoeba castellanii medusavirus J1</name>
    <dbReference type="NCBI Taxonomy" id="3114988"/>
    <lineage>
        <taxon>Viruses</taxon>
        <taxon>Varidnaviria</taxon>
        <taxon>Bamfordvirae</taxon>
        <taxon>Nucleocytoviricota</taxon>
        <taxon>Megaviricetes</taxon>
        <taxon>Mamonoviridae</taxon>
        <taxon>Medusavirus</taxon>
        <taxon>Medusavirus medusae</taxon>
    </lineage>
</organism>
<dbReference type="InterPro" id="IPR043848">
    <property type="entry name" value="DUF5860"/>
</dbReference>
<dbReference type="Pfam" id="PF19178">
    <property type="entry name" value="DUF5860"/>
    <property type="match status" value="1"/>
</dbReference>
<evidence type="ECO:0000313" key="3">
    <source>
        <dbReference type="Proteomes" id="UP001161669"/>
    </source>
</evidence>
<evidence type="ECO:0000259" key="1">
    <source>
        <dbReference type="Pfam" id="PF19178"/>
    </source>
</evidence>
<dbReference type="Proteomes" id="UP001161669">
    <property type="component" value="Segment"/>
</dbReference>
<accession>A0A3T1CWR9</accession>
<evidence type="ECO:0000313" key="2">
    <source>
        <dbReference type="EMBL" id="BBI30271.1"/>
    </source>
</evidence>
<keyword evidence="3" id="KW-1185">Reference proteome</keyword>
<proteinExistence type="predicted"/>
<dbReference type="EMBL" id="AP018495">
    <property type="protein sequence ID" value="BBI30271.1"/>
    <property type="molecule type" value="Genomic_DNA"/>
</dbReference>
<reference evidence="3" key="1">
    <citation type="journal article" date="2019" name="J. Virol.">
        <title>Medusavirus, a novel large DNA virus discovered from hot spring water.</title>
        <authorList>
            <person name="Yoshikawa G."/>
            <person name="Blanc-Mathieu R."/>
            <person name="Song C."/>
            <person name="Kayama Y."/>
            <person name="Mochizuki T."/>
            <person name="Murata K."/>
            <person name="Ogata H."/>
            <person name="Takemura M."/>
        </authorList>
    </citation>
    <scope>NUCLEOTIDE SEQUENCE [LARGE SCALE GENOMIC DNA]</scope>
</reference>
<feature type="domain" description="DUF5860" evidence="1">
    <location>
        <begin position="29"/>
        <end position="97"/>
    </location>
</feature>
<dbReference type="KEGG" id="vg:80540623"/>
<protein>
    <recommendedName>
        <fullName evidence="1">DUF5860 domain-containing protein</fullName>
    </recommendedName>
</protein>